<gene>
    <name evidence="1" type="ORF">AB1Y20_015617</name>
</gene>
<keyword evidence="2" id="KW-1185">Reference proteome</keyword>
<dbReference type="AlphaFoldDB" id="A0AB34JYA0"/>
<protein>
    <submittedName>
        <fullName evidence="1">Uncharacterized protein</fullName>
    </submittedName>
</protein>
<comment type="caution">
    <text evidence="1">The sequence shown here is derived from an EMBL/GenBank/DDBJ whole genome shotgun (WGS) entry which is preliminary data.</text>
</comment>
<name>A0AB34JYA0_PRYPA</name>
<reference evidence="1 2" key="1">
    <citation type="journal article" date="2024" name="Science">
        <title>Giant polyketide synthase enzymes in the biosynthesis of giant marine polyether toxins.</title>
        <authorList>
            <person name="Fallon T.R."/>
            <person name="Shende V.V."/>
            <person name="Wierzbicki I.H."/>
            <person name="Pendleton A.L."/>
            <person name="Watervoot N.F."/>
            <person name="Auber R.P."/>
            <person name="Gonzalez D.J."/>
            <person name="Wisecaver J.H."/>
            <person name="Moore B.S."/>
        </authorList>
    </citation>
    <scope>NUCLEOTIDE SEQUENCE [LARGE SCALE GENOMIC DNA]</scope>
    <source>
        <strain evidence="1 2">12B1</strain>
    </source>
</reference>
<proteinExistence type="predicted"/>
<accession>A0AB34JYA0</accession>
<evidence type="ECO:0000313" key="1">
    <source>
        <dbReference type="EMBL" id="KAL1526926.1"/>
    </source>
</evidence>
<sequence>MTPSVPLAGYTPSTLLGAPKGERLHLRLRAHGRSLTLVKVRGESVQHVLMKGFLWAMLLPQHPDLLCEVNANHHYKPDVVSFSERGVPLCWGECGAVTTEKLSQLASEFPSTHFVVSKWAHSDIRGYAQQLRLELALPPRAAPFEVVSIPDNCSDEHITRDGEVTLSREDLQIEQIAELI</sequence>
<organism evidence="1 2">
    <name type="scientific">Prymnesium parvum</name>
    <name type="common">Toxic golden alga</name>
    <dbReference type="NCBI Taxonomy" id="97485"/>
    <lineage>
        <taxon>Eukaryota</taxon>
        <taxon>Haptista</taxon>
        <taxon>Haptophyta</taxon>
        <taxon>Prymnesiophyceae</taxon>
        <taxon>Prymnesiales</taxon>
        <taxon>Prymnesiaceae</taxon>
        <taxon>Prymnesium</taxon>
    </lineage>
</organism>
<dbReference type="Proteomes" id="UP001515480">
    <property type="component" value="Unassembled WGS sequence"/>
</dbReference>
<dbReference type="Gene3D" id="3.10.640.10">
    <property type="entry name" value="Restriction endonuclease-like alpha-beta roll domain"/>
    <property type="match status" value="1"/>
</dbReference>
<evidence type="ECO:0000313" key="2">
    <source>
        <dbReference type="Proteomes" id="UP001515480"/>
    </source>
</evidence>
<dbReference type="EMBL" id="JBGBPQ010000003">
    <property type="protein sequence ID" value="KAL1526926.1"/>
    <property type="molecule type" value="Genomic_DNA"/>
</dbReference>
<dbReference type="InterPro" id="IPR038590">
    <property type="entry name" value="YaeQ_sf"/>
</dbReference>